<dbReference type="GO" id="GO:0097510">
    <property type="term" value="P:base-excision repair, AP site formation via deaminated base removal"/>
    <property type="evidence" value="ECO:0007669"/>
    <property type="project" value="TreeGrafter"/>
</dbReference>
<dbReference type="KEGG" id="vg:80540169"/>
<dbReference type="SMART" id="SM00986">
    <property type="entry name" value="UDG"/>
    <property type="match status" value="1"/>
</dbReference>
<evidence type="ECO:0000256" key="3">
    <source>
        <dbReference type="ARBA" id="ARBA00022763"/>
    </source>
</evidence>
<proteinExistence type="inferred from homology"/>
<dbReference type="GO" id="GO:0004844">
    <property type="term" value="F:uracil DNA N-glycosylase activity"/>
    <property type="evidence" value="ECO:0007669"/>
    <property type="project" value="InterPro"/>
</dbReference>
<dbReference type="NCBIfam" id="TIGR00628">
    <property type="entry name" value="ung"/>
    <property type="match status" value="1"/>
</dbReference>
<dbReference type="InterPro" id="IPR036895">
    <property type="entry name" value="Uracil-DNA_glycosylase-like_sf"/>
</dbReference>
<keyword evidence="2" id="KW-1048">Host nucleus</keyword>
<organism evidence="9 10">
    <name type="scientific">Equid herpesvirus 6</name>
    <dbReference type="NCBI Taxonomy" id="173566"/>
    <lineage>
        <taxon>Viruses</taxon>
        <taxon>Duplodnaviria</taxon>
        <taxon>Heunggongvirae</taxon>
        <taxon>Peploviricota</taxon>
        <taxon>Herviviricetes</taxon>
        <taxon>Herpesvirales</taxon>
        <taxon>Orthoherpesviridae</taxon>
        <taxon>Alphaherpesvirinae</taxon>
        <taxon>Varicellovirus</taxon>
    </lineage>
</organism>
<evidence type="ECO:0000256" key="2">
    <source>
        <dbReference type="ARBA" id="ARBA00022562"/>
    </source>
</evidence>
<evidence type="ECO:0000313" key="10">
    <source>
        <dbReference type="Proteomes" id="UP001143705"/>
    </source>
</evidence>
<dbReference type="Gene3D" id="3.40.470.10">
    <property type="entry name" value="Uracil-DNA glycosylase-like domain"/>
    <property type="match status" value="1"/>
</dbReference>
<dbReference type="NCBIfam" id="NF003589">
    <property type="entry name" value="PRK05254.1-2"/>
    <property type="match status" value="1"/>
</dbReference>
<evidence type="ECO:0000259" key="8">
    <source>
        <dbReference type="SMART" id="SM00986"/>
    </source>
</evidence>
<keyword evidence="3" id="KW-0227">DNA damage</keyword>
<dbReference type="HAMAP" id="MF_00148">
    <property type="entry name" value="UDG"/>
    <property type="match status" value="1"/>
</dbReference>
<sequence length="315" mass="34655">MATPTTRPPQKTPEPRTPAPARPSQAPTLGPTASPPQKPPSDGASPGEAVSGPVKKRRPCGLPAGVCLIYTHASTVSLTVAPAPGFGSWEELEREFDISPAWRPILEDEMRQTYVAHLLREYRQRCAVEEVLPQKEDVFAWTRFAPPDRVRVVIVGQDPYHGPGQAHGLAFSVRKGVPVPPSLRNIYAAVQKTYPAFRPPAHGYLEKWARQGVLLVNTTLTVRRGQPGSHASLGWHRLVRAAIERLCARSDGLVFMLWGAHAQKACAPNRQRHLVLTYGHPSPLSRVPFQNCPHFTEANAYLGGQGKDPIDWLIE</sequence>
<dbReference type="NCBIfam" id="NF003588">
    <property type="entry name" value="PRK05254.1-1"/>
    <property type="match status" value="1"/>
</dbReference>
<dbReference type="Proteomes" id="UP001143705">
    <property type="component" value="Segment"/>
</dbReference>
<dbReference type="PANTHER" id="PTHR11264">
    <property type="entry name" value="URACIL-DNA GLYCOSYLASE"/>
    <property type="match status" value="1"/>
</dbReference>
<evidence type="ECO:0000313" key="9">
    <source>
        <dbReference type="EMBL" id="QPI70170.1"/>
    </source>
</evidence>
<dbReference type="NCBIfam" id="NF003592">
    <property type="entry name" value="PRK05254.1-5"/>
    <property type="match status" value="1"/>
</dbReference>
<dbReference type="EMBL" id="MT012704">
    <property type="protein sequence ID" value="QPI70170.1"/>
    <property type="molecule type" value="Genomic_DNA"/>
</dbReference>
<dbReference type="Pfam" id="PF03167">
    <property type="entry name" value="UDG"/>
    <property type="match status" value="1"/>
</dbReference>
<dbReference type="PROSITE" id="PS00130">
    <property type="entry name" value="U_DNA_GLYCOSYLASE"/>
    <property type="match status" value="1"/>
</dbReference>
<name>A0A7S9YX50_9ALPH</name>
<evidence type="ECO:0000256" key="4">
    <source>
        <dbReference type="ARBA" id="ARBA00022801"/>
    </source>
</evidence>
<protein>
    <submittedName>
        <fullName evidence="9">Uracil-DNA glycosylase</fullName>
    </submittedName>
</protein>
<evidence type="ECO:0000256" key="6">
    <source>
        <dbReference type="PROSITE-ProRule" id="PRU10072"/>
    </source>
</evidence>
<keyword evidence="10" id="KW-1185">Reference proteome</keyword>
<dbReference type="CDD" id="cd10027">
    <property type="entry name" value="UDG-F1-like"/>
    <property type="match status" value="1"/>
</dbReference>
<accession>A0A7S9YX50</accession>
<feature type="active site" description="Proton acceptor" evidence="6">
    <location>
        <position position="158"/>
    </location>
</feature>
<dbReference type="GeneID" id="80540169"/>
<feature type="compositionally biased region" description="Pro residues" evidence="7">
    <location>
        <begin position="1"/>
        <end position="21"/>
    </location>
</feature>
<evidence type="ECO:0000256" key="7">
    <source>
        <dbReference type="SAM" id="MobiDB-lite"/>
    </source>
</evidence>
<dbReference type="InterPro" id="IPR005122">
    <property type="entry name" value="Uracil-DNA_glycosylase-like"/>
</dbReference>
<keyword evidence="5" id="KW-0234">DNA repair</keyword>
<dbReference type="RefSeq" id="YP_010801460.1">
    <property type="nucleotide sequence ID" value="NC_076964.1"/>
</dbReference>
<keyword evidence="4" id="KW-0378">Hydrolase</keyword>
<feature type="region of interest" description="Disordered" evidence="7">
    <location>
        <begin position="1"/>
        <end position="56"/>
    </location>
</feature>
<feature type="domain" description="Uracil-DNA glycosylase-like" evidence="8">
    <location>
        <begin position="143"/>
        <end position="302"/>
    </location>
</feature>
<dbReference type="PANTHER" id="PTHR11264:SF0">
    <property type="entry name" value="URACIL-DNA GLYCOSYLASE"/>
    <property type="match status" value="1"/>
</dbReference>
<dbReference type="SUPFAM" id="SSF52141">
    <property type="entry name" value="Uracil-DNA glycosylase-like"/>
    <property type="match status" value="1"/>
</dbReference>
<comment type="similarity">
    <text evidence="1">Belongs to the uracil-DNA glycosylase (UDG) superfamily. UNG family.</text>
</comment>
<dbReference type="InterPro" id="IPR002043">
    <property type="entry name" value="UDG_fam1"/>
</dbReference>
<evidence type="ECO:0000256" key="5">
    <source>
        <dbReference type="ARBA" id="ARBA00023204"/>
    </source>
</evidence>
<evidence type="ECO:0000256" key="1">
    <source>
        <dbReference type="ARBA" id="ARBA00008184"/>
    </source>
</evidence>
<dbReference type="InterPro" id="IPR018085">
    <property type="entry name" value="Ura-DNA_Glyclase_AS"/>
</dbReference>
<dbReference type="SMART" id="SM00987">
    <property type="entry name" value="UreE_C"/>
    <property type="match status" value="1"/>
</dbReference>
<reference evidence="9" key="1">
    <citation type="journal article" date="2020" name="Emerg. Infect. Dis.">
        <title>Identification of a Novel alpha-herpesvirus Associated with Ulcerative Stomatitis in Donkeys.</title>
        <authorList>
            <person name="Martella V."/>
            <person name="Lanave G."/>
            <person name="Camero M."/>
            <person name="Larocca V."/>
            <person name="Lorusso E."/>
            <person name="Catella C."/>
            <person name="Capozza P."/>
            <person name="Tempesta M."/>
            <person name="Buonavoglia C."/>
        </authorList>
    </citation>
    <scope>NUCLEOTIDE SEQUENCE</scope>
    <source>
        <strain evidence="9">AsHV/Bari/2011/740</strain>
    </source>
</reference>